<proteinExistence type="predicted"/>
<dbReference type="AlphaFoldDB" id="A0A0P7W2M4"/>
<sequence>MSVSHRVDDFLEREGLVPTGEAQSEAGEPARQSEVRPNAKNMNAICCASCGKIEYLSREYCRCGHFLRGQLEDEYLAWERDLHANHAALAETFERKMKPLRGLLLAALPFLSVPVLQYLFWPASLGVSSMAWFAPAVMIAGAAAVLDAILRRPLTSSASILESCTFETFLEDRAANHLH</sequence>
<evidence type="ECO:0000256" key="1">
    <source>
        <dbReference type="SAM" id="Phobius"/>
    </source>
</evidence>
<feature type="transmembrane region" description="Helical" evidence="1">
    <location>
        <begin position="132"/>
        <end position="150"/>
    </location>
</feature>
<protein>
    <submittedName>
        <fullName evidence="2">Uncharacterized protein</fullName>
    </submittedName>
</protein>
<dbReference type="EMBL" id="LJSG01000018">
    <property type="protein sequence ID" value="KPP90314.1"/>
    <property type="molecule type" value="Genomic_DNA"/>
</dbReference>
<keyword evidence="1" id="KW-0812">Transmembrane</keyword>
<name>A0A0P7W2M4_9RHOB</name>
<dbReference type="Proteomes" id="UP000050413">
    <property type="component" value="Unassembled WGS sequence"/>
</dbReference>
<feature type="transmembrane region" description="Helical" evidence="1">
    <location>
        <begin position="102"/>
        <end position="120"/>
    </location>
</feature>
<keyword evidence="1" id="KW-0472">Membrane</keyword>
<comment type="caution">
    <text evidence="2">The sequence shown here is derived from an EMBL/GenBank/DDBJ whole genome shotgun (WGS) entry which is preliminary data.</text>
</comment>
<gene>
    <name evidence="2" type="ORF">HLUCCA05_13775</name>
</gene>
<reference evidence="2 3" key="1">
    <citation type="submission" date="2015-09" db="EMBL/GenBank/DDBJ databases">
        <title>Identification and resolution of microdiversity through metagenomic sequencing of parallel consortia.</title>
        <authorList>
            <person name="Nelson W.C."/>
            <person name="Romine M.F."/>
            <person name="Lindemann S.R."/>
        </authorList>
    </citation>
    <scope>NUCLEOTIDE SEQUENCE [LARGE SCALE GENOMIC DNA]</scope>
    <source>
        <strain evidence="2">HL-91</strain>
    </source>
</reference>
<organism evidence="2 3">
    <name type="scientific">Roseibaca calidilacus</name>
    <dbReference type="NCBI Taxonomy" id="1666912"/>
    <lineage>
        <taxon>Bacteria</taxon>
        <taxon>Pseudomonadati</taxon>
        <taxon>Pseudomonadota</taxon>
        <taxon>Alphaproteobacteria</taxon>
        <taxon>Rhodobacterales</taxon>
        <taxon>Paracoccaceae</taxon>
        <taxon>Roseinatronobacter</taxon>
    </lineage>
</organism>
<accession>A0A0P7W2M4</accession>
<dbReference type="OrthoDB" id="7838544at2"/>
<evidence type="ECO:0000313" key="3">
    <source>
        <dbReference type="Proteomes" id="UP000050413"/>
    </source>
</evidence>
<evidence type="ECO:0000313" key="2">
    <source>
        <dbReference type="EMBL" id="KPP90314.1"/>
    </source>
</evidence>
<keyword evidence="1" id="KW-1133">Transmembrane helix</keyword>